<dbReference type="EMBL" id="AP021906">
    <property type="protein sequence ID" value="BBP86677.1"/>
    <property type="molecule type" value="Genomic_DNA"/>
</dbReference>
<reference evidence="1 2" key="1">
    <citation type="submission" date="2019-12" db="EMBL/GenBank/DDBJ databases">
        <title>Full genome sequence of a Bacillus safensis strain isolated from commercially available natto in Indonesia.</title>
        <authorList>
            <person name="Yoshida M."/>
            <person name="Uomi M."/>
            <person name="Waturangi D."/>
            <person name="Ekaputri J.J."/>
            <person name="Setiamarga D.H.E."/>
        </authorList>
    </citation>
    <scope>NUCLEOTIDE SEQUENCE [LARGE SCALE GENOMIC DNA]</scope>
    <source>
        <strain evidence="1 2">IDN1</strain>
    </source>
</reference>
<evidence type="ECO:0000313" key="2">
    <source>
        <dbReference type="Proteomes" id="UP000464658"/>
    </source>
</evidence>
<evidence type="ECO:0000313" key="1">
    <source>
        <dbReference type="EMBL" id="BBP86677.1"/>
    </source>
</evidence>
<sequence>MLKALFPAALVLALLTSSIPTEKVSSASLPTAKQMVQDMSLDEKIGQMLMPDFRNWQKR</sequence>
<proteinExistence type="predicted"/>
<protein>
    <submittedName>
        <fullName evidence="1">Uncharacterized protein</fullName>
    </submittedName>
</protein>
<accession>A0A5S9LZ59</accession>
<gene>
    <name evidence="1" type="ORF">BsIDN1_02950</name>
</gene>
<dbReference type="Proteomes" id="UP000464658">
    <property type="component" value="Chromosome"/>
</dbReference>
<dbReference type="AlphaFoldDB" id="A0A5S9LZ59"/>
<name>A0A5S9LZ59_BACIA</name>
<organism evidence="1 2">
    <name type="scientific">Bacillus safensis</name>
    <dbReference type="NCBI Taxonomy" id="561879"/>
    <lineage>
        <taxon>Bacteria</taxon>
        <taxon>Bacillati</taxon>
        <taxon>Bacillota</taxon>
        <taxon>Bacilli</taxon>
        <taxon>Bacillales</taxon>
        <taxon>Bacillaceae</taxon>
        <taxon>Bacillus</taxon>
    </lineage>
</organism>